<dbReference type="Proteomes" id="UP001209878">
    <property type="component" value="Unassembled WGS sequence"/>
</dbReference>
<dbReference type="EMBL" id="JAODUO010000777">
    <property type="protein sequence ID" value="KAK2174763.1"/>
    <property type="molecule type" value="Genomic_DNA"/>
</dbReference>
<reference evidence="1" key="1">
    <citation type="journal article" date="2023" name="Mol. Biol. Evol.">
        <title>Third-Generation Sequencing Reveals the Adaptive Role of the Epigenome in Three Deep-Sea Polychaetes.</title>
        <authorList>
            <person name="Perez M."/>
            <person name="Aroh O."/>
            <person name="Sun Y."/>
            <person name="Lan Y."/>
            <person name="Juniper S.K."/>
            <person name="Young C.R."/>
            <person name="Angers B."/>
            <person name="Qian P.Y."/>
        </authorList>
    </citation>
    <scope>NUCLEOTIDE SEQUENCE</scope>
    <source>
        <strain evidence="1">R07B-5</strain>
    </source>
</reference>
<organism evidence="1 2">
    <name type="scientific">Ridgeia piscesae</name>
    <name type="common">Tubeworm</name>
    <dbReference type="NCBI Taxonomy" id="27915"/>
    <lineage>
        <taxon>Eukaryota</taxon>
        <taxon>Metazoa</taxon>
        <taxon>Spiralia</taxon>
        <taxon>Lophotrochozoa</taxon>
        <taxon>Annelida</taxon>
        <taxon>Polychaeta</taxon>
        <taxon>Sedentaria</taxon>
        <taxon>Canalipalpata</taxon>
        <taxon>Sabellida</taxon>
        <taxon>Siboglinidae</taxon>
        <taxon>Ridgeia</taxon>
    </lineage>
</organism>
<name>A0AAD9KQG2_RIDPI</name>
<dbReference type="AlphaFoldDB" id="A0AAD9KQG2"/>
<proteinExistence type="predicted"/>
<keyword evidence="2" id="KW-1185">Reference proteome</keyword>
<protein>
    <submittedName>
        <fullName evidence="1">Uncharacterized protein</fullName>
    </submittedName>
</protein>
<comment type="caution">
    <text evidence="1">The sequence shown here is derived from an EMBL/GenBank/DDBJ whole genome shotgun (WGS) entry which is preliminary data.</text>
</comment>
<accession>A0AAD9KQG2</accession>
<evidence type="ECO:0000313" key="2">
    <source>
        <dbReference type="Proteomes" id="UP001209878"/>
    </source>
</evidence>
<sequence>MAMTNSLGRHTCYPYPQCSSSYSPTGRPHKVSHIPRRRHIHALPRRLSPHTSHRTYLVKLLTPVCSEIAVPVWIPCSPLRRQAGVDCR</sequence>
<evidence type="ECO:0000313" key="1">
    <source>
        <dbReference type="EMBL" id="KAK2174763.1"/>
    </source>
</evidence>
<gene>
    <name evidence="1" type="ORF">NP493_778g03009</name>
</gene>